<dbReference type="InterPro" id="IPR050194">
    <property type="entry name" value="Glycosyltransferase_grp1"/>
</dbReference>
<dbReference type="EMBL" id="VIKR01000002">
    <property type="protein sequence ID" value="TQV74607.1"/>
    <property type="molecule type" value="Genomic_DNA"/>
</dbReference>
<keyword evidence="2" id="KW-0808">Transferase</keyword>
<dbReference type="Gene3D" id="3.40.50.2000">
    <property type="entry name" value="Glycogen Phosphorylase B"/>
    <property type="match status" value="2"/>
</dbReference>
<proteinExistence type="predicted"/>
<evidence type="ECO:0000259" key="1">
    <source>
        <dbReference type="Pfam" id="PF00534"/>
    </source>
</evidence>
<dbReference type="GO" id="GO:0016757">
    <property type="term" value="F:glycosyltransferase activity"/>
    <property type="evidence" value="ECO:0007669"/>
    <property type="project" value="InterPro"/>
</dbReference>
<sequence>MSNQALKRVLYLAPEVPALSATFVYNEIFALKKEGHFVAVASVHLPAAKVGESVKAELGDVFFLYKQSFMHKLKNFCKGVVRNPINSLTTVFVMLKDFFKLGVITNTALGQFYRFFVSFSLANYITENKIEHIHVHFAHVPTDLAMYASLITGRSFSVMAHANDIFERGYLLDEKISRSKFFATISQYNINYLKQFSNKTEKLKIVHCGVDTNAYGEPSLRAKNGVPIIGFLGRLVEKKGCTYLLDAVSQLKAQGESFRLEIVGDGPLLEELKAQTNKLQLNDIVEFKGSMPNKDVLKWLTSLTGFVLPCVEDSNGDKDGIPVSLMEAMLFGVVVISTNLSGIPELVLDEKTGFIAETGNTDDLTRKIAQLLSLDEIQRKNLLGNALNHVVEEFDLQRNANKLSTYIQQP</sequence>
<dbReference type="InterPro" id="IPR001296">
    <property type="entry name" value="Glyco_trans_1"/>
</dbReference>
<evidence type="ECO:0000313" key="2">
    <source>
        <dbReference type="EMBL" id="TQV74607.1"/>
    </source>
</evidence>
<name>A0A545TBN0_9GAMM</name>
<organism evidence="2 3">
    <name type="scientific">Aliikangiella marina</name>
    <dbReference type="NCBI Taxonomy" id="1712262"/>
    <lineage>
        <taxon>Bacteria</taxon>
        <taxon>Pseudomonadati</taxon>
        <taxon>Pseudomonadota</taxon>
        <taxon>Gammaproteobacteria</taxon>
        <taxon>Oceanospirillales</taxon>
        <taxon>Pleioneaceae</taxon>
        <taxon>Aliikangiella</taxon>
    </lineage>
</organism>
<accession>A0A545TBN0</accession>
<dbReference type="AlphaFoldDB" id="A0A545TBN0"/>
<dbReference type="SUPFAM" id="SSF53756">
    <property type="entry name" value="UDP-Glycosyltransferase/glycogen phosphorylase"/>
    <property type="match status" value="1"/>
</dbReference>
<dbReference type="Proteomes" id="UP000317839">
    <property type="component" value="Unassembled WGS sequence"/>
</dbReference>
<keyword evidence="3" id="KW-1185">Reference proteome</keyword>
<dbReference type="PANTHER" id="PTHR45947">
    <property type="entry name" value="SULFOQUINOVOSYL TRANSFERASE SQD2"/>
    <property type="match status" value="1"/>
</dbReference>
<dbReference type="Pfam" id="PF00534">
    <property type="entry name" value="Glycos_transf_1"/>
    <property type="match status" value="1"/>
</dbReference>
<comment type="caution">
    <text evidence="2">The sequence shown here is derived from an EMBL/GenBank/DDBJ whole genome shotgun (WGS) entry which is preliminary data.</text>
</comment>
<feature type="domain" description="Glycosyl transferase family 1" evidence="1">
    <location>
        <begin position="221"/>
        <end position="380"/>
    </location>
</feature>
<dbReference type="RefSeq" id="WP_142941222.1">
    <property type="nucleotide sequence ID" value="NZ_VIKR01000002.1"/>
</dbReference>
<reference evidence="2 3" key="1">
    <citation type="submission" date="2019-06" db="EMBL/GenBank/DDBJ databases">
        <title>Draft genome of Aliikangiella marina GYP-15.</title>
        <authorList>
            <person name="Wang G."/>
        </authorList>
    </citation>
    <scope>NUCLEOTIDE SEQUENCE [LARGE SCALE GENOMIC DNA]</scope>
    <source>
        <strain evidence="2 3">GYP-15</strain>
    </source>
</reference>
<evidence type="ECO:0000313" key="3">
    <source>
        <dbReference type="Proteomes" id="UP000317839"/>
    </source>
</evidence>
<dbReference type="CDD" id="cd03801">
    <property type="entry name" value="GT4_PimA-like"/>
    <property type="match status" value="1"/>
</dbReference>
<gene>
    <name evidence="2" type="ORF">FLL45_06485</name>
</gene>
<dbReference type="PANTHER" id="PTHR45947:SF3">
    <property type="entry name" value="SULFOQUINOVOSYL TRANSFERASE SQD2"/>
    <property type="match status" value="1"/>
</dbReference>
<protein>
    <submittedName>
        <fullName evidence="2">Glycosyltransferase family 4 protein</fullName>
    </submittedName>
</protein>
<dbReference type="OrthoDB" id="9802525at2"/>